<protein>
    <submittedName>
        <fullName evidence="1">Putative restriction endonuclease</fullName>
    </submittedName>
</protein>
<keyword evidence="1" id="KW-0540">Nuclease</keyword>
<accession>A0A1M5XBC3</accession>
<dbReference type="Gene3D" id="3.90.1570.10">
    <property type="entry name" value="tt1808, chain A"/>
    <property type="match status" value="1"/>
</dbReference>
<reference evidence="2" key="1">
    <citation type="submission" date="2016-11" db="EMBL/GenBank/DDBJ databases">
        <authorList>
            <person name="Varghese N."/>
            <person name="Submissions S."/>
        </authorList>
    </citation>
    <scope>NUCLEOTIDE SEQUENCE [LARGE SCALE GENOMIC DNA]</scope>
    <source>
        <strain evidence="2">DSM 15449</strain>
    </source>
</reference>
<dbReference type="EMBL" id="FQXJ01000006">
    <property type="protein sequence ID" value="SHH97167.1"/>
    <property type="molecule type" value="Genomic_DNA"/>
</dbReference>
<sequence length="67" mass="8005">MYEQNGVSEYWLAFPLDKVADVYVLNKDNKYQRSGLYQYHDKIKVEIFEDLEIDLGLVFTKDKEILL</sequence>
<dbReference type="STRING" id="1121420.SAMN02746098_01919"/>
<organism evidence="1 2">
    <name type="scientific">Desulfosporosinus lacus DSM 15449</name>
    <dbReference type="NCBI Taxonomy" id="1121420"/>
    <lineage>
        <taxon>Bacteria</taxon>
        <taxon>Bacillati</taxon>
        <taxon>Bacillota</taxon>
        <taxon>Clostridia</taxon>
        <taxon>Eubacteriales</taxon>
        <taxon>Desulfitobacteriaceae</taxon>
        <taxon>Desulfosporosinus</taxon>
    </lineage>
</organism>
<gene>
    <name evidence="1" type="ORF">SAMN02746098_01919</name>
</gene>
<name>A0A1M5XBC3_9FIRM</name>
<dbReference type="Proteomes" id="UP000183954">
    <property type="component" value="Unassembled WGS sequence"/>
</dbReference>
<dbReference type="AlphaFoldDB" id="A0A1M5XBC3"/>
<evidence type="ECO:0000313" key="1">
    <source>
        <dbReference type="EMBL" id="SHH97167.1"/>
    </source>
</evidence>
<keyword evidence="2" id="KW-1185">Reference proteome</keyword>
<dbReference type="GO" id="GO:0004519">
    <property type="term" value="F:endonuclease activity"/>
    <property type="evidence" value="ECO:0007669"/>
    <property type="project" value="UniProtKB-KW"/>
</dbReference>
<keyword evidence="1" id="KW-0255">Endonuclease</keyword>
<proteinExistence type="predicted"/>
<dbReference type="InterPro" id="IPR012296">
    <property type="entry name" value="Nuclease_put_TT1808"/>
</dbReference>
<evidence type="ECO:0000313" key="2">
    <source>
        <dbReference type="Proteomes" id="UP000183954"/>
    </source>
</evidence>
<keyword evidence="1" id="KW-0378">Hydrolase</keyword>